<gene>
    <name evidence="1" type="primary">PRB1_2</name>
    <name evidence="1" type="ORF">DSO57_1003282</name>
</gene>
<keyword evidence="2" id="KW-1185">Reference proteome</keyword>
<dbReference type="EMBL" id="QTSX02003558">
    <property type="protein sequence ID" value="KAJ9070816.1"/>
    <property type="molecule type" value="Genomic_DNA"/>
</dbReference>
<evidence type="ECO:0000313" key="1">
    <source>
        <dbReference type="EMBL" id="KAJ9070816.1"/>
    </source>
</evidence>
<protein>
    <submittedName>
        <fullName evidence="1">Proteinase B</fullName>
        <ecNumber evidence="1">3.4.21.48</ecNumber>
    </submittedName>
</protein>
<sequence>MISEYLIFIILVNKCFTEALRDPANEDTLSRTHAPDDCAFNWDDTQVSGKKKWSPYELQPTPSAFPILGEQDSDVDEFKSEKDKLEFRIDVKAGLGVDVYILDTGIKISHEEFGGRARLGKNFVKSEPHDDLNGHGTHVAGIIGSFSYGVAKQATLISVKCMNKNKQGEREDIVSAIEWALASSRQQSRPSIIHLSAIVSPDEKIDSAVEAAAQLGVPVIVAGANDFPDACNFSPARSKHALTVSGIDSKDQRPENIAQGQCVDLFAPGMHILSTYIDPNVTLAYMSGTSMAAPYVTGIAASVLSRGFDMGYCMLPHFDSSRKSGPCTSRLYDYLKQSSDHVAGLRIARIPKDLIEE</sequence>
<keyword evidence="1" id="KW-0378">Hydrolase</keyword>
<organism evidence="1 2">
    <name type="scientific">Entomophthora muscae</name>
    <dbReference type="NCBI Taxonomy" id="34485"/>
    <lineage>
        <taxon>Eukaryota</taxon>
        <taxon>Fungi</taxon>
        <taxon>Fungi incertae sedis</taxon>
        <taxon>Zoopagomycota</taxon>
        <taxon>Entomophthoromycotina</taxon>
        <taxon>Entomophthoromycetes</taxon>
        <taxon>Entomophthorales</taxon>
        <taxon>Entomophthoraceae</taxon>
        <taxon>Entomophthora</taxon>
    </lineage>
</organism>
<accession>A0ACC2T8A1</accession>
<name>A0ACC2T8A1_9FUNG</name>
<reference evidence="1" key="1">
    <citation type="submission" date="2022-04" db="EMBL/GenBank/DDBJ databases">
        <title>Genome of the entomopathogenic fungus Entomophthora muscae.</title>
        <authorList>
            <person name="Elya C."/>
            <person name="Lovett B.R."/>
            <person name="Lee E."/>
            <person name="Macias A.M."/>
            <person name="Hajek A.E."/>
            <person name="De Bivort B.L."/>
            <person name="Kasson M.T."/>
            <person name="De Fine Licht H.H."/>
            <person name="Stajich J.E."/>
        </authorList>
    </citation>
    <scope>NUCLEOTIDE SEQUENCE</scope>
    <source>
        <strain evidence="1">Berkeley</strain>
    </source>
</reference>
<proteinExistence type="predicted"/>
<dbReference type="Proteomes" id="UP001165960">
    <property type="component" value="Unassembled WGS sequence"/>
</dbReference>
<dbReference type="EC" id="3.4.21.48" evidence="1"/>
<evidence type="ECO:0000313" key="2">
    <source>
        <dbReference type="Proteomes" id="UP001165960"/>
    </source>
</evidence>
<comment type="caution">
    <text evidence="1">The sequence shown here is derived from an EMBL/GenBank/DDBJ whole genome shotgun (WGS) entry which is preliminary data.</text>
</comment>